<keyword evidence="2" id="KW-1185">Reference proteome</keyword>
<accession>A0A5J5IAR9</accession>
<name>A0A5J5IAR9_9BACT</name>
<dbReference type="EMBL" id="VYQF01000014">
    <property type="protein sequence ID" value="KAA9034543.1"/>
    <property type="molecule type" value="Genomic_DNA"/>
</dbReference>
<dbReference type="Proteomes" id="UP000326903">
    <property type="component" value="Unassembled WGS sequence"/>
</dbReference>
<evidence type="ECO:0000313" key="1">
    <source>
        <dbReference type="EMBL" id="KAA9034543.1"/>
    </source>
</evidence>
<organism evidence="1 2">
    <name type="scientific">Ginsengibacter hankyongi</name>
    <dbReference type="NCBI Taxonomy" id="2607284"/>
    <lineage>
        <taxon>Bacteria</taxon>
        <taxon>Pseudomonadati</taxon>
        <taxon>Bacteroidota</taxon>
        <taxon>Chitinophagia</taxon>
        <taxon>Chitinophagales</taxon>
        <taxon>Chitinophagaceae</taxon>
        <taxon>Ginsengibacter</taxon>
    </lineage>
</organism>
<dbReference type="AlphaFoldDB" id="A0A5J5IAR9"/>
<gene>
    <name evidence="1" type="ORF">FW778_22160</name>
</gene>
<dbReference type="RefSeq" id="WP_150417090.1">
    <property type="nucleotide sequence ID" value="NZ_VYQF01000014.1"/>
</dbReference>
<sequence length="207" mass="23280">MESLLLSSLIPLQEKGKQTDVEHSITLNTREEAQDAFKRAWKRMLNINIWHKLSGFASAHFVLKDKEVNDGNRLAKVGDYLRIDIPGPGPASGDGYDWVRVDDIKEVLNNDGENESVGMRVRSCKNPNKESNETAHFFTSDATSTFIINRNGNTVIAAYHGRNEVLNTDTKKLTDKIRNTVVGTSGLMGVSELQWSRLMKSFLEREV</sequence>
<protein>
    <submittedName>
        <fullName evidence="1">Uncharacterized protein</fullName>
    </submittedName>
</protein>
<reference evidence="1 2" key="1">
    <citation type="submission" date="2019-09" db="EMBL/GenBank/DDBJ databases">
        <title>Draft genome sequence of Ginsengibacter sp. BR5-29.</title>
        <authorList>
            <person name="Im W.-T."/>
        </authorList>
    </citation>
    <scope>NUCLEOTIDE SEQUENCE [LARGE SCALE GENOMIC DNA]</scope>
    <source>
        <strain evidence="1 2">BR5-29</strain>
    </source>
</reference>
<evidence type="ECO:0000313" key="2">
    <source>
        <dbReference type="Proteomes" id="UP000326903"/>
    </source>
</evidence>
<proteinExistence type="predicted"/>
<comment type="caution">
    <text evidence="1">The sequence shown here is derived from an EMBL/GenBank/DDBJ whole genome shotgun (WGS) entry which is preliminary data.</text>
</comment>